<keyword evidence="1" id="KW-0732">Signal</keyword>
<dbReference type="AlphaFoldDB" id="A0A8H4B940"/>
<accession>A0A8H4B940</accession>
<protein>
    <recommendedName>
        <fullName evidence="4">Dickkopf N-terminal cysteine-rich domain-containing protein</fullName>
    </recommendedName>
</protein>
<evidence type="ECO:0008006" key="4">
    <source>
        <dbReference type="Google" id="ProtNLM"/>
    </source>
</evidence>
<organism evidence="2 3">
    <name type="scientific">Mucor circinelloides f. lusitanicus</name>
    <name type="common">Mucor racemosus var. lusitanicus</name>
    <dbReference type="NCBI Taxonomy" id="29924"/>
    <lineage>
        <taxon>Eukaryota</taxon>
        <taxon>Fungi</taxon>
        <taxon>Fungi incertae sedis</taxon>
        <taxon>Mucoromycota</taxon>
        <taxon>Mucoromycotina</taxon>
        <taxon>Mucoromycetes</taxon>
        <taxon>Mucorales</taxon>
        <taxon>Mucorineae</taxon>
        <taxon>Mucoraceae</taxon>
        <taxon>Mucor</taxon>
    </lineage>
</organism>
<feature type="signal peptide" evidence="1">
    <location>
        <begin position="1"/>
        <end position="19"/>
    </location>
</feature>
<evidence type="ECO:0000313" key="2">
    <source>
        <dbReference type="EMBL" id="KAF1797691.1"/>
    </source>
</evidence>
<feature type="chain" id="PRO_5034703606" description="Dickkopf N-terminal cysteine-rich domain-containing protein" evidence="1">
    <location>
        <begin position="20"/>
        <end position="158"/>
    </location>
</feature>
<proteinExistence type="predicted"/>
<evidence type="ECO:0000313" key="3">
    <source>
        <dbReference type="Proteomes" id="UP000469890"/>
    </source>
</evidence>
<gene>
    <name evidence="2" type="ORF">FB192DRAFT_1401157</name>
</gene>
<dbReference type="EMBL" id="JAAECE010000009">
    <property type="protein sequence ID" value="KAF1797691.1"/>
    <property type="molecule type" value="Genomic_DNA"/>
</dbReference>
<comment type="caution">
    <text evidence="2">The sequence shown here is derived from an EMBL/GenBank/DDBJ whole genome shotgun (WGS) entry which is preliminary data.</text>
</comment>
<evidence type="ECO:0000256" key="1">
    <source>
        <dbReference type="SAM" id="SignalP"/>
    </source>
</evidence>
<name>A0A8H4B940_MUCCL</name>
<reference evidence="2 3" key="1">
    <citation type="submission" date="2019-09" db="EMBL/GenBank/DDBJ databases">
        <authorList>
            <consortium name="DOE Joint Genome Institute"/>
            <person name="Mondo S.J."/>
            <person name="Navarro-Mendoza M.I."/>
            <person name="Perez-Arques C."/>
            <person name="Panchal S."/>
            <person name="Nicolas F.E."/>
            <person name="Ganguly P."/>
            <person name="Pangilinan J."/>
            <person name="Grigoriev I."/>
            <person name="Heitman J."/>
            <person name="Sanya K."/>
            <person name="Garre V."/>
        </authorList>
    </citation>
    <scope>NUCLEOTIDE SEQUENCE [LARGE SCALE GENOMIC DNA]</scope>
    <source>
        <strain evidence="2 3">MU402</strain>
    </source>
</reference>
<dbReference type="Proteomes" id="UP000469890">
    <property type="component" value="Unassembled WGS sequence"/>
</dbReference>
<sequence>MLATRSLLVSAFLFSLGSAYEWIMCKDDSVCPNLQTCQEHTGSCHPRGCFTYNRCTAVDGVSTCPEQDGQSVSCSPLFCYGGICSKGRYKQLGDACTDGTQCDIAKNLYCDLNNHRCQVITGASCHSDNSVCKGGQDCCKNGRCCKSGTCPENGGSCA</sequence>